<keyword evidence="1" id="KW-0812">Transmembrane</keyword>
<dbReference type="RefSeq" id="WP_076167293.1">
    <property type="nucleotide sequence ID" value="NZ_JBEZVB010000067.1"/>
</dbReference>
<evidence type="ECO:0000313" key="3">
    <source>
        <dbReference type="Proteomes" id="UP000187486"/>
    </source>
</evidence>
<feature type="transmembrane region" description="Helical" evidence="1">
    <location>
        <begin position="6"/>
        <end position="30"/>
    </location>
</feature>
<protein>
    <submittedName>
        <fullName evidence="2">Uncharacterized protein</fullName>
    </submittedName>
</protein>
<gene>
    <name evidence="2" type="ORF">BS329_35850</name>
</gene>
<keyword evidence="3" id="KW-1185">Reference proteome</keyword>
<proteinExistence type="predicted"/>
<comment type="caution">
    <text evidence="2">The sequence shown here is derived from an EMBL/GenBank/DDBJ whole genome shotgun (WGS) entry which is preliminary data.</text>
</comment>
<dbReference type="Proteomes" id="UP000187486">
    <property type="component" value="Unassembled WGS sequence"/>
</dbReference>
<dbReference type="EMBL" id="MQUQ01000023">
    <property type="protein sequence ID" value="OLZ44682.1"/>
    <property type="molecule type" value="Genomic_DNA"/>
</dbReference>
<evidence type="ECO:0000313" key="2">
    <source>
        <dbReference type="EMBL" id="OLZ44682.1"/>
    </source>
</evidence>
<organism evidence="2 3">
    <name type="scientific">Amycolatopsis coloradensis</name>
    <dbReference type="NCBI Taxonomy" id="76021"/>
    <lineage>
        <taxon>Bacteria</taxon>
        <taxon>Bacillati</taxon>
        <taxon>Actinomycetota</taxon>
        <taxon>Actinomycetes</taxon>
        <taxon>Pseudonocardiales</taxon>
        <taxon>Pseudonocardiaceae</taxon>
        <taxon>Amycolatopsis</taxon>
    </lineage>
</organism>
<name>A0A1R0KGG9_9PSEU</name>
<reference evidence="2 3" key="1">
    <citation type="submission" date="2016-01" db="EMBL/GenBank/DDBJ databases">
        <title>Amycolatopsis coloradensis genome sequencing and assembly.</title>
        <authorList>
            <person name="Mayilraj S."/>
        </authorList>
    </citation>
    <scope>NUCLEOTIDE SEQUENCE [LARGE SCALE GENOMIC DNA]</scope>
    <source>
        <strain evidence="2 3">DSM 44225</strain>
    </source>
</reference>
<keyword evidence="1" id="KW-0472">Membrane</keyword>
<keyword evidence="1" id="KW-1133">Transmembrane helix</keyword>
<accession>A0A1R0KGG9</accession>
<dbReference type="AlphaFoldDB" id="A0A1R0KGG9"/>
<sequence>MIDGTMAANAVVATSGSGLFGLLATLVFLWKPTSAVAGQDLPAPALREARRWLATGGLRRRR</sequence>
<evidence type="ECO:0000256" key="1">
    <source>
        <dbReference type="SAM" id="Phobius"/>
    </source>
</evidence>